<dbReference type="Proteomes" id="UP000238042">
    <property type="component" value="Unassembled WGS sequence"/>
</dbReference>
<gene>
    <name evidence="1" type="ORF">C4S77_02300</name>
</gene>
<evidence type="ECO:0008006" key="3">
    <source>
        <dbReference type="Google" id="ProtNLM"/>
    </source>
</evidence>
<evidence type="ECO:0000313" key="1">
    <source>
        <dbReference type="EMBL" id="PQL95064.1"/>
    </source>
</evidence>
<dbReference type="Pfam" id="PF18958">
    <property type="entry name" value="DUF5700"/>
    <property type="match status" value="1"/>
</dbReference>
<reference evidence="1 2" key="1">
    <citation type="submission" date="2018-02" db="EMBL/GenBank/DDBJ databases">
        <title>Genome sequences of Apibacter spp., gut symbionts of Asian honey bees.</title>
        <authorList>
            <person name="Kwong W.K."/>
            <person name="Steele M.I."/>
            <person name="Moran N.A."/>
        </authorList>
    </citation>
    <scope>NUCLEOTIDE SEQUENCE [LARGE SCALE GENOMIC DNA]</scope>
    <source>
        <strain evidence="2">wkB301</strain>
    </source>
</reference>
<dbReference type="RefSeq" id="WP_105245783.1">
    <property type="nucleotide sequence ID" value="NZ_PSZM01000002.1"/>
</dbReference>
<keyword evidence="2" id="KW-1185">Reference proteome</keyword>
<accession>A0A2S8AFQ4</accession>
<evidence type="ECO:0000313" key="2">
    <source>
        <dbReference type="Proteomes" id="UP000238042"/>
    </source>
</evidence>
<dbReference type="EMBL" id="PSZM01000002">
    <property type="protein sequence ID" value="PQL95064.1"/>
    <property type="molecule type" value="Genomic_DNA"/>
</dbReference>
<dbReference type="AlphaFoldDB" id="A0A2S8AFQ4"/>
<dbReference type="InterPro" id="IPR043754">
    <property type="entry name" value="DUF5700"/>
</dbReference>
<proteinExistence type="predicted"/>
<dbReference type="OrthoDB" id="657291at2"/>
<protein>
    <recommendedName>
        <fullName evidence="3">DUF2268 domain-containing protein</fullName>
    </recommendedName>
</protein>
<comment type="caution">
    <text evidence="1">The sequence shown here is derived from an EMBL/GenBank/DDBJ whole genome shotgun (WGS) entry which is preliminary data.</text>
</comment>
<organism evidence="1 2">
    <name type="scientific">Apibacter adventoris</name>
    <dbReference type="NCBI Taxonomy" id="1679466"/>
    <lineage>
        <taxon>Bacteria</taxon>
        <taxon>Pseudomonadati</taxon>
        <taxon>Bacteroidota</taxon>
        <taxon>Flavobacteriia</taxon>
        <taxon>Flavobacteriales</taxon>
        <taxon>Weeksellaceae</taxon>
        <taxon>Apibacter</taxon>
    </lineage>
</organism>
<sequence>MKKLIILLLIIICGVHELTAQKIDITSVDEFFNIASKMKEGKHITENQWMVFDSTGGYREYSTRRDQIRINIIKTSLDLTFNDNNINILKDSILNINEEIIKNNSDLRLSKMTLINFIDIKDNFDSIKAFRDNYDFNNLINNVTKKLGSFLGKPVDSRIRFLPVYFLFQENDSQTRENGIYIDFNSFYRKTEEQRINLLAHEFFHNYRRWFENSEFNRKNYLYYYIDVIQNEGIADLIDKSEGYRKYFTSNGFDHEMVENWNSLYVQAPKDLERLQNLMIKFSKKKVTEIVAEKEIHDIVKYNGHPIGFYMACKIVNAGYKEEMLKTLYNPYEFFRLYNKAAKKQNDFQLNDTFMSYLNNIIKKYYK</sequence>
<name>A0A2S8AFQ4_9FLAO</name>